<gene>
    <name evidence="5" type="ORF">HJG63_005993</name>
</gene>
<dbReference type="GO" id="GO:0070273">
    <property type="term" value="F:phosphatidylinositol-4-phosphate binding"/>
    <property type="evidence" value="ECO:0007669"/>
    <property type="project" value="TreeGrafter"/>
</dbReference>
<accession>A0A7J8G9F6</accession>
<evidence type="ECO:0000256" key="3">
    <source>
        <dbReference type="ARBA" id="ARBA00023136"/>
    </source>
</evidence>
<name>A0A7J8G9F6_ROUAE</name>
<protein>
    <recommendedName>
        <fullName evidence="4">Gasdermin pore forming domain-containing protein</fullName>
    </recommendedName>
</protein>
<evidence type="ECO:0000313" key="6">
    <source>
        <dbReference type="Proteomes" id="UP000593571"/>
    </source>
</evidence>
<evidence type="ECO:0000256" key="1">
    <source>
        <dbReference type="ARBA" id="ARBA00004308"/>
    </source>
</evidence>
<evidence type="ECO:0000259" key="4">
    <source>
        <dbReference type="Pfam" id="PF04598"/>
    </source>
</evidence>
<dbReference type="PANTHER" id="PTHR16399">
    <property type="entry name" value="GASDERMIN"/>
    <property type="match status" value="1"/>
</dbReference>
<dbReference type="PANTHER" id="PTHR16399:SF20">
    <property type="entry name" value="GASDERMIN-B"/>
    <property type="match status" value="1"/>
</dbReference>
<evidence type="ECO:0000256" key="2">
    <source>
        <dbReference type="ARBA" id="ARBA00009279"/>
    </source>
</evidence>
<dbReference type="GO" id="GO:0070269">
    <property type="term" value="P:pyroptotic inflammatory response"/>
    <property type="evidence" value="ECO:0007669"/>
    <property type="project" value="TreeGrafter"/>
</dbReference>
<comment type="similarity">
    <text evidence="2">Belongs to the gasdermin family.</text>
</comment>
<dbReference type="EMBL" id="JACASE010000006">
    <property type="protein sequence ID" value="KAF6456289.1"/>
    <property type="molecule type" value="Genomic_DNA"/>
</dbReference>
<dbReference type="Pfam" id="PF04598">
    <property type="entry name" value="Gasdermin"/>
    <property type="match status" value="1"/>
</dbReference>
<dbReference type="GO" id="GO:0042742">
    <property type="term" value="P:defense response to bacterium"/>
    <property type="evidence" value="ECO:0007669"/>
    <property type="project" value="TreeGrafter"/>
</dbReference>
<evidence type="ECO:0000313" key="5">
    <source>
        <dbReference type="EMBL" id="KAF6456289.1"/>
    </source>
</evidence>
<dbReference type="InterPro" id="IPR007677">
    <property type="entry name" value="Gasdermin"/>
</dbReference>
<dbReference type="GO" id="GO:0012505">
    <property type="term" value="C:endomembrane system"/>
    <property type="evidence" value="ECO:0007669"/>
    <property type="project" value="UniProtKB-SubCell"/>
</dbReference>
<feature type="domain" description="Gasdermin pore forming" evidence="4">
    <location>
        <begin position="5"/>
        <end position="141"/>
    </location>
</feature>
<dbReference type="AlphaFoldDB" id="A0A7J8G9F6"/>
<keyword evidence="6" id="KW-1185">Reference proteome</keyword>
<keyword evidence="3" id="KW-0472">Membrane</keyword>
<sequence length="149" mass="17346">MPSVFKTYTRIVVQELDAGGDMIAVRSILEADRLHCFCLVRKKRNFLGCWYYSTDLTLEDILEREESEGQFDELDSVFKGRKAEFQPVDTVDSKGMLTMKSLQEITIAGDFHGSQEQRIKILKTRISQQYLNSLENRERRFISPRCPRS</sequence>
<organism evidence="5 6">
    <name type="scientific">Rousettus aegyptiacus</name>
    <name type="common">Egyptian fruit bat</name>
    <name type="synonym">Pteropus aegyptiacus</name>
    <dbReference type="NCBI Taxonomy" id="9407"/>
    <lineage>
        <taxon>Eukaryota</taxon>
        <taxon>Metazoa</taxon>
        <taxon>Chordata</taxon>
        <taxon>Craniata</taxon>
        <taxon>Vertebrata</taxon>
        <taxon>Euteleostomi</taxon>
        <taxon>Mammalia</taxon>
        <taxon>Eutheria</taxon>
        <taxon>Laurasiatheria</taxon>
        <taxon>Chiroptera</taxon>
        <taxon>Yinpterochiroptera</taxon>
        <taxon>Pteropodoidea</taxon>
        <taxon>Pteropodidae</taxon>
        <taxon>Rousettinae</taxon>
        <taxon>Rousettus</taxon>
    </lineage>
</organism>
<dbReference type="GO" id="GO:0005546">
    <property type="term" value="F:phosphatidylinositol-4,5-bisphosphate binding"/>
    <property type="evidence" value="ECO:0007669"/>
    <property type="project" value="TreeGrafter"/>
</dbReference>
<proteinExistence type="inferred from homology"/>
<reference evidence="5 6" key="1">
    <citation type="journal article" date="2020" name="Nature">
        <title>Six reference-quality genomes reveal evolution of bat adaptations.</title>
        <authorList>
            <person name="Jebb D."/>
            <person name="Huang Z."/>
            <person name="Pippel M."/>
            <person name="Hughes G.M."/>
            <person name="Lavrichenko K."/>
            <person name="Devanna P."/>
            <person name="Winkler S."/>
            <person name="Jermiin L.S."/>
            <person name="Skirmuntt E.C."/>
            <person name="Katzourakis A."/>
            <person name="Burkitt-Gray L."/>
            <person name="Ray D.A."/>
            <person name="Sullivan K.A.M."/>
            <person name="Roscito J.G."/>
            <person name="Kirilenko B.M."/>
            <person name="Davalos L.M."/>
            <person name="Corthals A.P."/>
            <person name="Power M.L."/>
            <person name="Jones G."/>
            <person name="Ransome R.D."/>
            <person name="Dechmann D.K.N."/>
            <person name="Locatelli A.G."/>
            <person name="Puechmaille S.J."/>
            <person name="Fedrigo O."/>
            <person name="Jarvis E.D."/>
            <person name="Hiller M."/>
            <person name="Vernes S.C."/>
            <person name="Myers E.W."/>
            <person name="Teeling E.C."/>
        </authorList>
    </citation>
    <scope>NUCLEOTIDE SEQUENCE [LARGE SCALE GENOMIC DNA]</scope>
    <source>
        <strain evidence="5">MRouAeg1</strain>
        <tissue evidence="5">Muscle</tissue>
    </source>
</reference>
<dbReference type="Proteomes" id="UP000593571">
    <property type="component" value="Unassembled WGS sequence"/>
</dbReference>
<dbReference type="InterPro" id="IPR040460">
    <property type="entry name" value="Gasdermin_pore"/>
</dbReference>
<comment type="caution">
    <text evidence="5">The sequence shown here is derived from an EMBL/GenBank/DDBJ whole genome shotgun (WGS) entry which is preliminary data.</text>
</comment>
<dbReference type="GO" id="GO:0001786">
    <property type="term" value="F:phosphatidylserine binding"/>
    <property type="evidence" value="ECO:0007669"/>
    <property type="project" value="TreeGrafter"/>
</dbReference>
<comment type="subcellular location">
    <subcellularLocation>
        <location evidence="1">Endomembrane system</location>
    </subcellularLocation>
</comment>